<dbReference type="RefSeq" id="WP_132187543.1">
    <property type="nucleotide sequence ID" value="NZ_SLWM01000001.1"/>
</dbReference>
<evidence type="ECO:0000256" key="1">
    <source>
        <dbReference type="HAMAP-Rule" id="MF_00775"/>
    </source>
</evidence>
<proteinExistence type="inferred from homology"/>
<dbReference type="Gene3D" id="2.40.160.20">
    <property type="match status" value="1"/>
</dbReference>
<accession>A0ABY2BT31</accession>
<comment type="similarity">
    <text evidence="1">Belongs to the UPF0311 family.</text>
</comment>
<evidence type="ECO:0000313" key="2">
    <source>
        <dbReference type="EMBL" id="TCO31411.1"/>
    </source>
</evidence>
<reference evidence="2 3" key="1">
    <citation type="journal article" date="2015" name="Stand. Genomic Sci.">
        <title>Genomic Encyclopedia of Bacterial and Archaeal Type Strains, Phase III: the genomes of soil and plant-associated and newly described type strains.</title>
        <authorList>
            <person name="Whitman W.B."/>
            <person name="Woyke T."/>
            <person name="Klenk H.P."/>
            <person name="Zhou Y."/>
            <person name="Lilburn T.G."/>
            <person name="Beck B.J."/>
            <person name="De Vos P."/>
            <person name="Vandamme P."/>
            <person name="Eisen J.A."/>
            <person name="Garrity G."/>
            <person name="Hugenholtz P."/>
            <person name="Kyrpides N.C."/>
        </authorList>
    </citation>
    <scope>NUCLEOTIDE SEQUENCE [LARGE SCALE GENOMIC DNA]</scope>
    <source>
        <strain evidence="2 3">VKM Ac-2538</strain>
    </source>
</reference>
<dbReference type="Pfam" id="PF11578">
    <property type="entry name" value="DUF3237"/>
    <property type="match status" value="1"/>
</dbReference>
<dbReference type="Proteomes" id="UP000295818">
    <property type="component" value="Unassembled WGS sequence"/>
</dbReference>
<keyword evidence="3" id="KW-1185">Reference proteome</keyword>
<protein>
    <recommendedName>
        <fullName evidence="1">UPF0311 protein EV644_10151</fullName>
    </recommendedName>
</protein>
<name>A0ABY2BT31_9ACTN</name>
<organism evidence="2 3">
    <name type="scientific">Kribbella orskensis</name>
    <dbReference type="NCBI Taxonomy" id="2512216"/>
    <lineage>
        <taxon>Bacteria</taxon>
        <taxon>Bacillati</taxon>
        <taxon>Actinomycetota</taxon>
        <taxon>Actinomycetes</taxon>
        <taxon>Propionibacteriales</taxon>
        <taxon>Kribbellaceae</taxon>
        <taxon>Kribbella</taxon>
    </lineage>
</organism>
<gene>
    <name evidence="2" type="ORF">EV644_10151</name>
</gene>
<dbReference type="InterPro" id="IPR020915">
    <property type="entry name" value="UPF0311"/>
</dbReference>
<dbReference type="PANTHER" id="PTHR37315">
    <property type="entry name" value="UPF0311 PROTEIN BLR7842"/>
    <property type="match status" value="1"/>
</dbReference>
<dbReference type="EMBL" id="SLWM01000001">
    <property type="protein sequence ID" value="TCO31411.1"/>
    <property type="molecule type" value="Genomic_DNA"/>
</dbReference>
<comment type="caution">
    <text evidence="2">The sequence shown here is derived from an EMBL/GenBank/DDBJ whole genome shotgun (WGS) entry which is preliminary data.</text>
</comment>
<evidence type="ECO:0000313" key="3">
    <source>
        <dbReference type="Proteomes" id="UP000295818"/>
    </source>
</evidence>
<dbReference type="PANTHER" id="PTHR37315:SF1">
    <property type="entry name" value="UPF0311 PROTEIN BLR7842"/>
    <property type="match status" value="1"/>
</dbReference>
<dbReference type="HAMAP" id="MF_00775">
    <property type="entry name" value="UPF0311"/>
    <property type="match status" value="1"/>
</dbReference>
<sequence length="159" mass="16861">MTTTPLPPPQLRLVFHIDAVIGTPVDLGQSADGRRRRIVPHVGGTFTGPELTGNVVPGISGDWQTINPDGSSVGDIRMGLHATSGANLYLQMRAVRHGPPEVLARLAAGADVDASEYVFRASAQIETAHPDLNWLNLGVFTVVAGRQPNGASYAVYIVE</sequence>